<dbReference type="GO" id="GO:0004659">
    <property type="term" value="F:prenyltransferase activity"/>
    <property type="evidence" value="ECO:0007669"/>
    <property type="project" value="InterPro"/>
</dbReference>
<dbReference type="PANTHER" id="PTHR12001:SF69">
    <property type="entry name" value="ALL TRANS-POLYPRENYL-DIPHOSPHATE SYNTHASE PDSS1"/>
    <property type="match status" value="1"/>
</dbReference>
<dbReference type="AlphaFoldDB" id="A0A367J1C5"/>
<comment type="cofactor">
    <cofactor evidence="1">
        <name>Mg(2+)</name>
        <dbReference type="ChEBI" id="CHEBI:18420"/>
    </cofactor>
</comment>
<feature type="non-terminal residue" evidence="7">
    <location>
        <position position="1"/>
    </location>
</feature>
<proteinExistence type="inferred from homology"/>
<dbReference type="Pfam" id="PF00348">
    <property type="entry name" value="polyprenyl_synt"/>
    <property type="match status" value="1"/>
</dbReference>
<keyword evidence="4" id="KW-0479">Metal-binding</keyword>
<sequence>GEFMQLKNTKEEKGSNKTKKLSTFDHYMEKTYMKTGSLIALSCKSSAVLGDATEEVATLSFNFGRHLGLAFQLIDDMLDFTVTAAELGKPAGADLKLGLATAPVLFAWEEYPELEPLIKRKFSEEGDEERARDLVYKSDGLKKTLDLAKTHCKYAIDELNKLPPSDARTALIQITEKLLTRKS</sequence>
<dbReference type="STRING" id="4846.A0A367J1C5"/>
<dbReference type="PROSITE" id="PS00444">
    <property type="entry name" value="POLYPRENYL_SYNTHASE_2"/>
    <property type="match status" value="1"/>
</dbReference>
<keyword evidence="3" id="KW-0808">Transferase</keyword>
<dbReference type="GO" id="GO:0006744">
    <property type="term" value="P:ubiquinone biosynthetic process"/>
    <property type="evidence" value="ECO:0007669"/>
    <property type="project" value="TreeGrafter"/>
</dbReference>
<dbReference type="OrthoDB" id="9927103at2759"/>
<evidence type="ECO:0000256" key="1">
    <source>
        <dbReference type="ARBA" id="ARBA00001946"/>
    </source>
</evidence>
<comment type="caution">
    <text evidence="7">The sequence shown here is derived from an EMBL/GenBank/DDBJ whole genome shotgun (WGS) entry which is preliminary data.</text>
</comment>
<name>A0A367J1C5_RHIST</name>
<keyword evidence="8" id="KW-1185">Reference proteome</keyword>
<keyword evidence="6" id="KW-0414">Isoprene biosynthesis</keyword>
<evidence type="ECO:0000313" key="7">
    <source>
        <dbReference type="EMBL" id="RCH83737.1"/>
    </source>
</evidence>
<keyword evidence="5" id="KW-0460">Magnesium</keyword>
<evidence type="ECO:0000256" key="5">
    <source>
        <dbReference type="ARBA" id="ARBA00022842"/>
    </source>
</evidence>
<reference evidence="7 8" key="1">
    <citation type="journal article" date="2018" name="G3 (Bethesda)">
        <title>Phylogenetic and Phylogenomic Definition of Rhizopus Species.</title>
        <authorList>
            <person name="Gryganskyi A.P."/>
            <person name="Golan J."/>
            <person name="Dolatabadi S."/>
            <person name="Mondo S."/>
            <person name="Robb S."/>
            <person name="Idnurm A."/>
            <person name="Muszewska A."/>
            <person name="Steczkiewicz K."/>
            <person name="Masonjones S."/>
            <person name="Liao H.L."/>
            <person name="Gajdeczka M.T."/>
            <person name="Anike F."/>
            <person name="Vuek A."/>
            <person name="Anishchenko I.M."/>
            <person name="Voigt K."/>
            <person name="de Hoog G.S."/>
            <person name="Smith M.E."/>
            <person name="Heitman J."/>
            <person name="Vilgalys R."/>
            <person name="Stajich J.E."/>
        </authorList>
    </citation>
    <scope>NUCLEOTIDE SEQUENCE [LARGE SCALE GENOMIC DNA]</scope>
    <source>
        <strain evidence="7 8">LSU 92-RS-03</strain>
    </source>
</reference>
<evidence type="ECO:0000256" key="2">
    <source>
        <dbReference type="ARBA" id="ARBA00006706"/>
    </source>
</evidence>
<dbReference type="PANTHER" id="PTHR12001">
    <property type="entry name" value="GERANYLGERANYL PYROPHOSPHATE SYNTHASE"/>
    <property type="match status" value="1"/>
</dbReference>
<dbReference type="GO" id="GO:0046872">
    <property type="term" value="F:metal ion binding"/>
    <property type="evidence" value="ECO:0007669"/>
    <property type="project" value="UniProtKB-KW"/>
</dbReference>
<protein>
    <submittedName>
        <fullName evidence="7">Coq1 putative hexaprenyl diphosphate synthase</fullName>
    </submittedName>
</protein>
<gene>
    <name evidence="7" type="primary">COQ1</name>
    <name evidence="7" type="ORF">CU098_000914</name>
</gene>
<comment type="similarity">
    <text evidence="2">Belongs to the FPP/GGPP synthase family.</text>
</comment>
<dbReference type="InterPro" id="IPR000092">
    <property type="entry name" value="Polyprenyl_synt"/>
</dbReference>
<organism evidence="7 8">
    <name type="scientific">Rhizopus stolonifer</name>
    <name type="common">Rhizopus nigricans</name>
    <dbReference type="NCBI Taxonomy" id="4846"/>
    <lineage>
        <taxon>Eukaryota</taxon>
        <taxon>Fungi</taxon>
        <taxon>Fungi incertae sedis</taxon>
        <taxon>Mucoromycota</taxon>
        <taxon>Mucoromycotina</taxon>
        <taxon>Mucoromycetes</taxon>
        <taxon>Mucorales</taxon>
        <taxon>Mucorineae</taxon>
        <taxon>Rhizopodaceae</taxon>
        <taxon>Rhizopus</taxon>
    </lineage>
</organism>
<evidence type="ECO:0000256" key="6">
    <source>
        <dbReference type="ARBA" id="ARBA00023229"/>
    </source>
</evidence>
<accession>A0A367J1C5</accession>
<evidence type="ECO:0000256" key="3">
    <source>
        <dbReference type="ARBA" id="ARBA00022679"/>
    </source>
</evidence>
<dbReference type="GO" id="GO:0008299">
    <property type="term" value="P:isoprenoid biosynthetic process"/>
    <property type="evidence" value="ECO:0007669"/>
    <property type="project" value="UniProtKB-KW"/>
</dbReference>
<dbReference type="InterPro" id="IPR033749">
    <property type="entry name" value="Polyprenyl_synt_CS"/>
</dbReference>
<evidence type="ECO:0000313" key="8">
    <source>
        <dbReference type="Proteomes" id="UP000253551"/>
    </source>
</evidence>
<dbReference type="Gene3D" id="1.10.600.10">
    <property type="entry name" value="Farnesyl Diphosphate Synthase"/>
    <property type="match status" value="1"/>
</dbReference>
<dbReference type="InterPro" id="IPR008949">
    <property type="entry name" value="Isoprenoid_synthase_dom_sf"/>
</dbReference>
<evidence type="ECO:0000256" key="4">
    <source>
        <dbReference type="ARBA" id="ARBA00022723"/>
    </source>
</evidence>
<dbReference type="SUPFAM" id="SSF48576">
    <property type="entry name" value="Terpenoid synthases"/>
    <property type="match status" value="1"/>
</dbReference>
<dbReference type="EMBL" id="PJQM01004654">
    <property type="protein sequence ID" value="RCH83737.1"/>
    <property type="molecule type" value="Genomic_DNA"/>
</dbReference>
<dbReference type="GO" id="GO:1990234">
    <property type="term" value="C:transferase complex"/>
    <property type="evidence" value="ECO:0007669"/>
    <property type="project" value="TreeGrafter"/>
</dbReference>
<dbReference type="Proteomes" id="UP000253551">
    <property type="component" value="Unassembled WGS sequence"/>
</dbReference>